<sequence length="79" mass="9285">MRKGVCQIIYVTYLHESLSTYMRKTMDNQGERYCPLCTEEMDLTDQQLKPCRCGYEVWAGQQLKPRKCGYEAYPMQMSG</sequence>
<protein>
    <submittedName>
        <fullName evidence="2">General negative regulator of transcription subunit 4-like</fullName>
    </submittedName>
</protein>
<gene>
    <name evidence="2" type="primary">LOC109506119</name>
</gene>
<evidence type="ECO:0000313" key="2">
    <source>
        <dbReference type="RefSeq" id="XP_029121319.1"/>
    </source>
</evidence>
<dbReference type="Proteomes" id="UP000504607">
    <property type="component" value="Chromosome 7"/>
</dbReference>
<dbReference type="GO" id="GO:0030014">
    <property type="term" value="C:CCR4-NOT complex"/>
    <property type="evidence" value="ECO:0007669"/>
    <property type="project" value="InterPro"/>
</dbReference>
<dbReference type="RefSeq" id="XP_029121319.1">
    <property type="nucleotide sequence ID" value="XM_029265486.1"/>
</dbReference>
<dbReference type="Gene3D" id="3.30.40.10">
    <property type="entry name" value="Zinc/RING finger domain, C3HC4 (zinc finger)"/>
    <property type="match status" value="1"/>
</dbReference>
<proteinExistence type="predicted"/>
<dbReference type="PANTHER" id="PTHR12603:SF36">
    <property type="entry name" value="RNA BINDING (RRM_RBD_RNP MOTIFS) FAMILY PROTEIN"/>
    <property type="match status" value="1"/>
</dbReference>
<organism evidence="1 2">
    <name type="scientific">Elaeis guineensis var. tenera</name>
    <name type="common">Oil palm</name>
    <dbReference type="NCBI Taxonomy" id="51953"/>
    <lineage>
        <taxon>Eukaryota</taxon>
        <taxon>Viridiplantae</taxon>
        <taxon>Streptophyta</taxon>
        <taxon>Embryophyta</taxon>
        <taxon>Tracheophyta</taxon>
        <taxon>Spermatophyta</taxon>
        <taxon>Magnoliopsida</taxon>
        <taxon>Liliopsida</taxon>
        <taxon>Arecaceae</taxon>
        <taxon>Arecoideae</taxon>
        <taxon>Cocoseae</taxon>
        <taxon>Elaeidinae</taxon>
        <taxon>Elaeis</taxon>
    </lineage>
</organism>
<dbReference type="InterPro" id="IPR013083">
    <property type="entry name" value="Znf_RING/FYVE/PHD"/>
</dbReference>
<dbReference type="OrthoDB" id="1923159at2759"/>
<evidence type="ECO:0000313" key="1">
    <source>
        <dbReference type="Proteomes" id="UP000504607"/>
    </source>
</evidence>
<keyword evidence="1" id="KW-1185">Reference proteome</keyword>
<reference evidence="2" key="1">
    <citation type="submission" date="2025-08" db="UniProtKB">
        <authorList>
            <consortium name="RefSeq"/>
        </authorList>
    </citation>
    <scope>IDENTIFICATION</scope>
</reference>
<dbReference type="Pfam" id="PF14570">
    <property type="entry name" value="zf-RING_4"/>
    <property type="match status" value="1"/>
</dbReference>
<accession>A0A8N4IEP5</accession>
<dbReference type="PANTHER" id="PTHR12603">
    <property type="entry name" value="CCR4-NOT TRANSCRIPTION COMPLEX RELATED"/>
    <property type="match status" value="1"/>
</dbReference>
<dbReference type="GO" id="GO:0004842">
    <property type="term" value="F:ubiquitin-protein transferase activity"/>
    <property type="evidence" value="ECO:0007669"/>
    <property type="project" value="InterPro"/>
</dbReference>
<dbReference type="InterPro" id="IPR039780">
    <property type="entry name" value="Mot2"/>
</dbReference>
<name>A0A8N4IEP5_ELAGV</name>
<dbReference type="GO" id="GO:0016567">
    <property type="term" value="P:protein ubiquitination"/>
    <property type="evidence" value="ECO:0007669"/>
    <property type="project" value="TreeGrafter"/>
</dbReference>
<dbReference type="AlphaFoldDB" id="A0A8N4IEP5"/>